<name>A0A6A5XVP4_9PLEO</name>
<gene>
    <name evidence="1" type="ORF">BU24DRAFT_420435</name>
</gene>
<dbReference type="AlphaFoldDB" id="A0A6A5XVP4"/>
<dbReference type="InterPro" id="IPR039470">
    <property type="entry name" value="Nuc_deoxyri_tr2"/>
</dbReference>
<dbReference type="OrthoDB" id="2893324at2759"/>
<dbReference type="EMBL" id="ML978068">
    <property type="protein sequence ID" value="KAF2017385.1"/>
    <property type="molecule type" value="Genomic_DNA"/>
</dbReference>
<dbReference type="RefSeq" id="XP_033385724.1">
    <property type="nucleotide sequence ID" value="XM_033527469.1"/>
</dbReference>
<dbReference type="GeneID" id="54284866"/>
<reference evidence="1" key="1">
    <citation type="journal article" date="2020" name="Stud. Mycol.">
        <title>101 Dothideomycetes genomes: a test case for predicting lifestyles and emergence of pathogens.</title>
        <authorList>
            <person name="Haridas S."/>
            <person name="Albert R."/>
            <person name="Binder M."/>
            <person name="Bloem J."/>
            <person name="Labutti K."/>
            <person name="Salamov A."/>
            <person name="Andreopoulos B."/>
            <person name="Baker S."/>
            <person name="Barry K."/>
            <person name="Bills G."/>
            <person name="Bluhm B."/>
            <person name="Cannon C."/>
            <person name="Castanera R."/>
            <person name="Culley D."/>
            <person name="Daum C."/>
            <person name="Ezra D."/>
            <person name="Gonzalez J."/>
            <person name="Henrissat B."/>
            <person name="Kuo A."/>
            <person name="Liang C."/>
            <person name="Lipzen A."/>
            <person name="Lutzoni F."/>
            <person name="Magnuson J."/>
            <person name="Mondo S."/>
            <person name="Nolan M."/>
            <person name="Ohm R."/>
            <person name="Pangilinan J."/>
            <person name="Park H.-J."/>
            <person name="Ramirez L."/>
            <person name="Alfaro M."/>
            <person name="Sun H."/>
            <person name="Tritt A."/>
            <person name="Yoshinaga Y."/>
            <person name="Zwiers L.-H."/>
            <person name="Turgeon B."/>
            <person name="Goodwin S."/>
            <person name="Spatafora J."/>
            <person name="Crous P."/>
            <person name="Grigoriev I."/>
        </authorList>
    </citation>
    <scope>NUCLEOTIDE SEQUENCE</scope>
    <source>
        <strain evidence="1">CBS 175.79</strain>
    </source>
</reference>
<organism evidence="1 2">
    <name type="scientific">Aaosphaeria arxii CBS 175.79</name>
    <dbReference type="NCBI Taxonomy" id="1450172"/>
    <lineage>
        <taxon>Eukaryota</taxon>
        <taxon>Fungi</taxon>
        <taxon>Dikarya</taxon>
        <taxon>Ascomycota</taxon>
        <taxon>Pezizomycotina</taxon>
        <taxon>Dothideomycetes</taxon>
        <taxon>Pleosporomycetidae</taxon>
        <taxon>Pleosporales</taxon>
        <taxon>Pleosporales incertae sedis</taxon>
        <taxon>Aaosphaeria</taxon>
    </lineage>
</organism>
<keyword evidence="2" id="KW-1185">Reference proteome</keyword>
<dbReference type="Pfam" id="PF15891">
    <property type="entry name" value="Nuc_deoxyri_tr2"/>
    <property type="match status" value="1"/>
</dbReference>
<evidence type="ECO:0000313" key="2">
    <source>
        <dbReference type="Proteomes" id="UP000799778"/>
    </source>
</evidence>
<protein>
    <submittedName>
        <fullName evidence="1">Uncharacterized protein</fullName>
    </submittedName>
</protein>
<dbReference type="Gene3D" id="3.40.50.450">
    <property type="match status" value="1"/>
</dbReference>
<sequence>MSTTKSPRFFVLQAPSRSAIDTPSIILYGSIEGNVKVTWQSSLASSLSDLPITILDPRRDDWDSTWVEDIKFPKFKEQVDWEMDHAKVADIIVYHFVPGTPAAITLLELGMYAGTGKAIVCCPPGYAKRGNVQIVCSRYGIPLVETLPALEGKIRERLAERFGDS</sequence>
<accession>A0A6A5XVP4</accession>
<proteinExistence type="predicted"/>
<evidence type="ECO:0000313" key="1">
    <source>
        <dbReference type="EMBL" id="KAF2017385.1"/>
    </source>
</evidence>
<dbReference type="Proteomes" id="UP000799778">
    <property type="component" value="Unassembled WGS sequence"/>
</dbReference>